<gene>
    <name evidence="1" type="ORF">PAXINDRAFT_17530</name>
</gene>
<accession>A0A0C9TEI7</accession>
<name>A0A0C9TEI7_PAXIN</name>
<dbReference type="Proteomes" id="UP000053647">
    <property type="component" value="Unassembled WGS sequence"/>
</dbReference>
<dbReference type="EMBL" id="KN819469">
    <property type="protein sequence ID" value="KIJ09373.1"/>
    <property type="molecule type" value="Genomic_DNA"/>
</dbReference>
<protein>
    <submittedName>
        <fullName evidence="1">Uncharacterized protein</fullName>
    </submittedName>
</protein>
<dbReference type="OrthoDB" id="3262992at2759"/>
<keyword evidence="2" id="KW-1185">Reference proteome</keyword>
<dbReference type="AlphaFoldDB" id="A0A0C9TEI7"/>
<organism evidence="1 2">
    <name type="scientific">Paxillus involutus ATCC 200175</name>
    <dbReference type="NCBI Taxonomy" id="664439"/>
    <lineage>
        <taxon>Eukaryota</taxon>
        <taxon>Fungi</taxon>
        <taxon>Dikarya</taxon>
        <taxon>Basidiomycota</taxon>
        <taxon>Agaricomycotina</taxon>
        <taxon>Agaricomycetes</taxon>
        <taxon>Agaricomycetidae</taxon>
        <taxon>Boletales</taxon>
        <taxon>Paxilineae</taxon>
        <taxon>Paxillaceae</taxon>
        <taxon>Paxillus</taxon>
    </lineage>
</organism>
<evidence type="ECO:0000313" key="1">
    <source>
        <dbReference type="EMBL" id="KIJ09373.1"/>
    </source>
</evidence>
<evidence type="ECO:0000313" key="2">
    <source>
        <dbReference type="Proteomes" id="UP000053647"/>
    </source>
</evidence>
<sequence length="155" mass="18119">MPTSAIYVEKRKQWSSILLECEKSVAITTIWQLSKELLRKREILTWSAIKFGTIMGSQLMVFRNDRIKKIDGKIRRFATLRNERLSLKDGIFHSTTEIHNRWVAAIKTRLKIDRLKLSANPAKYGKKATKPELDLDVLWDGTDIRHVFSPSDTYW</sequence>
<dbReference type="HOGENOM" id="CLU_1696072_0_0_1"/>
<proteinExistence type="predicted"/>
<reference evidence="2" key="2">
    <citation type="submission" date="2015-01" db="EMBL/GenBank/DDBJ databases">
        <title>Evolutionary Origins and Diversification of the Mycorrhizal Mutualists.</title>
        <authorList>
            <consortium name="DOE Joint Genome Institute"/>
            <consortium name="Mycorrhizal Genomics Consortium"/>
            <person name="Kohler A."/>
            <person name="Kuo A."/>
            <person name="Nagy L.G."/>
            <person name="Floudas D."/>
            <person name="Copeland A."/>
            <person name="Barry K.W."/>
            <person name="Cichocki N."/>
            <person name="Veneault-Fourrey C."/>
            <person name="LaButti K."/>
            <person name="Lindquist E.A."/>
            <person name="Lipzen A."/>
            <person name="Lundell T."/>
            <person name="Morin E."/>
            <person name="Murat C."/>
            <person name="Riley R."/>
            <person name="Ohm R."/>
            <person name="Sun H."/>
            <person name="Tunlid A."/>
            <person name="Henrissat B."/>
            <person name="Grigoriev I.V."/>
            <person name="Hibbett D.S."/>
            <person name="Martin F."/>
        </authorList>
    </citation>
    <scope>NUCLEOTIDE SEQUENCE [LARGE SCALE GENOMIC DNA]</scope>
    <source>
        <strain evidence="2">ATCC 200175</strain>
    </source>
</reference>
<reference evidence="1 2" key="1">
    <citation type="submission" date="2014-06" db="EMBL/GenBank/DDBJ databases">
        <authorList>
            <consortium name="DOE Joint Genome Institute"/>
            <person name="Kuo A."/>
            <person name="Kohler A."/>
            <person name="Nagy L.G."/>
            <person name="Floudas D."/>
            <person name="Copeland A."/>
            <person name="Barry K.W."/>
            <person name="Cichocki N."/>
            <person name="Veneault-Fourrey C."/>
            <person name="LaButti K."/>
            <person name="Lindquist E.A."/>
            <person name="Lipzen A."/>
            <person name="Lundell T."/>
            <person name="Morin E."/>
            <person name="Murat C."/>
            <person name="Sun H."/>
            <person name="Tunlid A."/>
            <person name="Henrissat B."/>
            <person name="Grigoriev I.V."/>
            <person name="Hibbett D.S."/>
            <person name="Martin F."/>
            <person name="Nordberg H.P."/>
            <person name="Cantor M.N."/>
            <person name="Hua S.X."/>
        </authorList>
    </citation>
    <scope>NUCLEOTIDE SEQUENCE [LARGE SCALE GENOMIC DNA]</scope>
    <source>
        <strain evidence="1 2">ATCC 200175</strain>
    </source>
</reference>